<evidence type="ECO:0000313" key="3">
    <source>
        <dbReference type="EMBL" id="OEU08925.1"/>
    </source>
</evidence>
<dbReference type="InterPro" id="IPR036291">
    <property type="entry name" value="NAD(P)-bd_dom_sf"/>
</dbReference>
<feature type="domain" description="NAD(P)-binding" evidence="2">
    <location>
        <begin position="100"/>
        <end position="303"/>
    </location>
</feature>
<name>A0A1E7ESV2_9STRA</name>
<keyword evidence="1" id="KW-0732">Signal</keyword>
<evidence type="ECO:0000256" key="1">
    <source>
        <dbReference type="SAM" id="SignalP"/>
    </source>
</evidence>
<dbReference type="PANTHER" id="PTHR15020:SF11">
    <property type="entry name" value="OS06G0360300 PROTEIN"/>
    <property type="match status" value="1"/>
</dbReference>
<feature type="chain" id="PRO_5009192298" evidence="1">
    <location>
        <begin position="30"/>
        <end position="328"/>
    </location>
</feature>
<gene>
    <name evidence="3" type="ORF">FRACYDRAFT_212595</name>
</gene>
<dbReference type="KEGG" id="fcy:FRACYDRAFT_212595"/>
<dbReference type="AlphaFoldDB" id="A0A1E7ESV2"/>
<organism evidence="3 4">
    <name type="scientific">Fragilariopsis cylindrus CCMP1102</name>
    <dbReference type="NCBI Taxonomy" id="635003"/>
    <lineage>
        <taxon>Eukaryota</taxon>
        <taxon>Sar</taxon>
        <taxon>Stramenopiles</taxon>
        <taxon>Ochrophyta</taxon>
        <taxon>Bacillariophyta</taxon>
        <taxon>Bacillariophyceae</taxon>
        <taxon>Bacillariophycidae</taxon>
        <taxon>Bacillariales</taxon>
        <taxon>Bacillariaceae</taxon>
        <taxon>Fragilariopsis</taxon>
    </lineage>
</organism>
<dbReference type="PANTHER" id="PTHR15020">
    <property type="entry name" value="FLAVIN REDUCTASE-RELATED"/>
    <property type="match status" value="1"/>
</dbReference>
<dbReference type="InterPro" id="IPR016040">
    <property type="entry name" value="NAD(P)-bd_dom"/>
</dbReference>
<dbReference type="CDD" id="cd05243">
    <property type="entry name" value="SDR_a5"/>
    <property type="match status" value="1"/>
</dbReference>
<dbReference type="SUPFAM" id="SSF51735">
    <property type="entry name" value="NAD(P)-binding Rossmann-fold domains"/>
    <property type="match status" value="1"/>
</dbReference>
<dbReference type="Gene3D" id="3.40.50.720">
    <property type="entry name" value="NAD(P)-binding Rossmann-like Domain"/>
    <property type="match status" value="1"/>
</dbReference>
<evidence type="ECO:0000259" key="2">
    <source>
        <dbReference type="Pfam" id="PF13460"/>
    </source>
</evidence>
<dbReference type="OrthoDB" id="419598at2759"/>
<dbReference type="InParanoid" id="A0A1E7ESV2"/>
<protein>
    <submittedName>
        <fullName evidence="3">NAD(P)-binding protein</fullName>
    </submittedName>
</protein>
<keyword evidence="4" id="KW-1185">Reference proteome</keyword>
<accession>A0A1E7ESV2</accession>
<feature type="signal peptide" evidence="1">
    <location>
        <begin position="1"/>
        <end position="29"/>
    </location>
</feature>
<sequence>MIASSLLVSLYKSLLVGTFLLSFSEPAFAFLPQASLDRTVSIVLSSSSSSSSNENNQVGRRDALQFVASTAALGLNLALTTTAVHAEGSPSTTSKVVVAGATGQTGRRILERLASIGSLEVVGGVRNVDKATASLGESSVVIRGAMVQSVPDSVDEIATSLMGAESLIIATGFIPGSPLKMKSAAHEVDNLGTIKLIDAAKKTGTVKKIVMVSSILTNGRNWGQEKSPGFIITNAFGSVLDEKLVAEQYLKASGMNYSIIRPGGLKSKPPTGALQISSEDTLNSGEISRDLVADVCVASLTDPKANNKVLEIIEDEGVPPKVFNGMNM</sequence>
<dbReference type="EMBL" id="KV784378">
    <property type="protein sequence ID" value="OEU08925.1"/>
    <property type="molecule type" value="Genomic_DNA"/>
</dbReference>
<proteinExistence type="predicted"/>
<dbReference type="Proteomes" id="UP000095751">
    <property type="component" value="Unassembled WGS sequence"/>
</dbReference>
<evidence type="ECO:0000313" key="4">
    <source>
        <dbReference type="Proteomes" id="UP000095751"/>
    </source>
</evidence>
<dbReference type="Pfam" id="PF13460">
    <property type="entry name" value="NAD_binding_10"/>
    <property type="match status" value="1"/>
</dbReference>
<reference evidence="3 4" key="1">
    <citation type="submission" date="2016-09" db="EMBL/GenBank/DDBJ databases">
        <title>Extensive genetic diversity and differential bi-allelic expression allows diatom success in the polar Southern Ocean.</title>
        <authorList>
            <consortium name="DOE Joint Genome Institute"/>
            <person name="Mock T."/>
            <person name="Otillar R.P."/>
            <person name="Strauss J."/>
            <person name="Dupont C."/>
            <person name="Frickenhaus S."/>
            <person name="Maumus F."/>
            <person name="Mcmullan M."/>
            <person name="Sanges R."/>
            <person name="Schmutz J."/>
            <person name="Toseland A."/>
            <person name="Valas R."/>
            <person name="Veluchamy A."/>
            <person name="Ward B.J."/>
            <person name="Allen A."/>
            <person name="Barry K."/>
            <person name="Falciatore A."/>
            <person name="Ferrante M."/>
            <person name="Fortunato A.E."/>
            <person name="Gloeckner G."/>
            <person name="Gruber A."/>
            <person name="Hipkin R."/>
            <person name="Janech M."/>
            <person name="Kroth P."/>
            <person name="Leese F."/>
            <person name="Lindquist E."/>
            <person name="Lyon B.R."/>
            <person name="Martin J."/>
            <person name="Mayer C."/>
            <person name="Parker M."/>
            <person name="Quesneville H."/>
            <person name="Raymond J."/>
            <person name="Uhlig C."/>
            <person name="Valentin K.U."/>
            <person name="Worden A.Z."/>
            <person name="Armbrust E.V."/>
            <person name="Bowler C."/>
            <person name="Green B."/>
            <person name="Moulton V."/>
            <person name="Van Oosterhout C."/>
            <person name="Grigoriev I."/>
        </authorList>
    </citation>
    <scope>NUCLEOTIDE SEQUENCE [LARGE SCALE GENOMIC DNA]</scope>
    <source>
        <strain evidence="3 4">CCMP1102</strain>
    </source>
</reference>